<reference evidence="4" key="1">
    <citation type="submission" date="2019-11" db="EMBL/GenBank/DDBJ databases">
        <title>Genome sequence of Heliorestis convoluta strain HH, an alkaliphilic and minimalistic phototrophic bacterium from a soda lake in Egypt.</title>
        <authorList>
            <person name="Dewey E.D."/>
            <person name="Stokes L.M."/>
            <person name="Burchell B.M."/>
            <person name="Shaffer K.N."/>
            <person name="Huntington A.M."/>
            <person name="Baker J.M."/>
            <person name="Nadendla S."/>
            <person name="Giglio M.G."/>
            <person name="Touchman J.W."/>
            <person name="Blankenship R.E."/>
            <person name="Madigan M.T."/>
            <person name="Sattley W.M."/>
        </authorList>
    </citation>
    <scope>NUCLEOTIDE SEQUENCE [LARGE SCALE GENOMIC DNA]</scope>
    <source>
        <strain evidence="4">HH</strain>
    </source>
</reference>
<dbReference type="NCBIfam" id="TIGR01630">
    <property type="entry name" value="psiM2_ORF9"/>
    <property type="match status" value="1"/>
</dbReference>
<dbReference type="InterPro" id="IPR035421">
    <property type="entry name" value="Terminase_6C"/>
</dbReference>
<protein>
    <submittedName>
        <fullName evidence="3">Putative phage terminase large subunit-like protein</fullName>
    </submittedName>
</protein>
<dbReference type="AlphaFoldDB" id="A0A5Q2MXV0"/>
<evidence type="ECO:0000259" key="2">
    <source>
        <dbReference type="Pfam" id="PF17289"/>
    </source>
</evidence>
<dbReference type="InterPro" id="IPR027417">
    <property type="entry name" value="P-loop_NTPase"/>
</dbReference>
<dbReference type="Proteomes" id="UP000366051">
    <property type="component" value="Chromosome"/>
</dbReference>
<dbReference type="Pfam" id="PF17289">
    <property type="entry name" value="Terminase_6C"/>
    <property type="match status" value="1"/>
</dbReference>
<organism evidence="3 4">
    <name type="scientific">Heliorestis convoluta</name>
    <dbReference type="NCBI Taxonomy" id="356322"/>
    <lineage>
        <taxon>Bacteria</taxon>
        <taxon>Bacillati</taxon>
        <taxon>Bacillota</taxon>
        <taxon>Clostridia</taxon>
        <taxon>Eubacteriales</taxon>
        <taxon>Heliobacteriaceae</taxon>
        <taxon>Heliorestis</taxon>
    </lineage>
</organism>
<keyword evidence="1" id="KW-1188">Viral release from host cell</keyword>
<dbReference type="Gene3D" id="3.30.420.240">
    <property type="match status" value="1"/>
</dbReference>
<sequence length="554" mass="64390">MEERCRLIGSVQDQYGLDKKMQDQYIADMKELFRLRRIERAESDVLSFIYEYFSDDLNPENDQNLIPAGTSYEQAPKFHQELCNLLRTVSIDNPTARIAWAAPRGHAKSAYLSNCFPIHQIVFNKRKYILIISETDSMAKKFIEWISLQLKFNQKLRADFGEILSERKSMNERDNQEAFLTRNGILVEAASMGKQLRGKRNGSYRPDLVILDDLESAKNTNTPELRDKNLHWFNSVIMPIGDPAKTAFIYMGTIVHPRGLLPTVLQRADFESRIYSAIVSYPEKEDLWEQFETICRNPEKENRLEEAMNFYKTNQSEMDQGVEVLWPGRFSYARLMTEKINIGSRAFGSEFLNNPVDEESQIFKPSMFTFFDYGDLKNDQGRPLPLDYFGAWDIAMGKSNRSDYNAIVTIARDRKTGILYVVDSWAKKCPAHEALNVLVDKVKKYHHRVFAIETVQAQFDFFRQARERLASEGVYTTKLKAVTSRTKKEERIESLEPVIEQGILRFMRHQRLLLEMLEQFPNHDHDDLPDALQMAVELCGNGRRRTFHKKPLGL</sequence>
<keyword evidence="4" id="KW-1185">Reference proteome</keyword>
<evidence type="ECO:0000256" key="1">
    <source>
        <dbReference type="ARBA" id="ARBA00022612"/>
    </source>
</evidence>
<dbReference type="EMBL" id="CP045875">
    <property type="protein sequence ID" value="QGG47644.1"/>
    <property type="molecule type" value="Genomic_DNA"/>
</dbReference>
<dbReference type="InterPro" id="IPR006517">
    <property type="entry name" value="Phage_terminase_lsu-like_C"/>
</dbReference>
<dbReference type="Gene3D" id="3.40.50.300">
    <property type="entry name" value="P-loop containing nucleotide triphosphate hydrolases"/>
    <property type="match status" value="1"/>
</dbReference>
<proteinExistence type="predicted"/>
<gene>
    <name evidence="3" type="ORF">FTV88_1544</name>
</gene>
<name>A0A5Q2MXV0_9FIRM</name>
<evidence type="ECO:0000313" key="4">
    <source>
        <dbReference type="Proteomes" id="UP000366051"/>
    </source>
</evidence>
<dbReference type="RefSeq" id="WP_243137385.1">
    <property type="nucleotide sequence ID" value="NZ_CP045875.1"/>
</dbReference>
<accession>A0A5Q2MXV0</accession>
<feature type="domain" description="Terminase large subunit gp17-like C-terminal" evidence="2">
    <location>
        <begin position="391"/>
        <end position="536"/>
    </location>
</feature>
<dbReference type="KEGG" id="hcv:FTV88_1544"/>
<evidence type="ECO:0000313" key="3">
    <source>
        <dbReference type="EMBL" id="QGG47644.1"/>
    </source>
</evidence>